<name>A0ABN8YIW9_RANTA</name>
<keyword evidence="2" id="KW-1185">Reference proteome</keyword>
<dbReference type="Proteomes" id="UP001176941">
    <property type="component" value="Chromosome 2"/>
</dbReference>
<reference evidence="1" key="1">
    <citation type="submission" date="2023-04" db="EMBL/GenBank/DDBJ databases">
        <authorList>
            <consortium name="ELIXIR-Norway"/>
        </authorList>
    </citation>
    <scope>NUCLEOTIDE SEQUENCE [LARGE SCALE GENOMIC DNA]</scope>
</reference>
<evidence type="ECO:0000313" key="2">
    <source>
        <dbReference type="Proteomes" id="UP001176941"/>
    </source>
</evidence>
<dbReference type="EMBL" id="OX459938">
    <property type="protein sequence ID" value="CAI9160551.1"/>
    <property type="molecule type" value="Genomic_DNA"/>
</dbReference>
<sequence>MASLRQGGVLVSHPYINFTGRVKWNISCRISKQRCPSYLQFRPPKCEFLSHARKQQTRDAISHMKNSSVTVLHRWAESGYLPVSQTKAQVSGCGVGDRQGSLRQAIMFAYSNKSGKMIKSQE</sequence>
<gene>
    <name evidence="1" type="ORF">MRATA1EN1_LOCUS9513</name>
</gene>
<organism evidence="1 2">
    <name type="scientific">Rangifer tarandus platyrhynchus</name>
    <name type="common">Svalbard reindeer</name>
    <dbReference type="NCBI Taxonomy" id="3082113"/>
    <lineage>
        <taxon>Eukaryota</taxon>
        <taxon>Metazoa</taxon>
        <taxon>Chordata</taxon>
        <taxon>Craniata</taxon>
        <taxon>Vertebrata</taxon>
        <taxon>Euteleostomi</taxon>
        <taxon>Mammalia</taxon>
        <taxon>Eutheria</taxon>
        <taxon>Laurasiatheria</taxon>
        <taxon>Artiodactyla</taxon>
        <taxon>Ruminantia</taxon>
        <taxon>Pecora</taxon>
        <taxon>Cervidae</taxon>
        <taxon>Odocoileinae</taxon>
        <taxon>Rangifer</taxon>
    </lineage>
</organism>
<proteinExistence type="predicted"/>
<evidence type="ECO:0000313" key="1">
    <source>
        <dbReference type="EMBL" id="CAI9160551.1"/>
    </source>
</evidence>
<protein>
    <submittedName>
        <fullName evidence="1">Uncharacterized protein</fullName>
    </submittedName>
</protein>
<accession>A0ABN8YIW9</accession>